<dbReference type="EMBL" id="WOXT01000004">
    <property type="protein sequence ID" value="MUV15080.1"/>
    <property type="molecule type" value="Genomic_DNA"/>
</dbReference>
<comment type="caution">
    <text evidence="2">The sequence shown here is derived from an EMBL/GenBank/DDBJ whole genome shotgun (WGS) entry which is preliminary data.</text>
</comment>
<evidence type="ECO:0000313" key="2">
    <source>
        <dbReference type="EMBL" id="MUV15080.1"/>
    </source>
</evidence>
<dbReference type="InterPro" id="IPR037523">
    <property type="entry name" value="VOC_core"/>
</dbReference>
<dbReference type="Proteomes" id="UP000479692">
    <property type="component" value="Unassembled WGS sequence"/>
</dbReference>
<organism evidence="2 3">
    <name type="scientific">Noviluteimonas gilva</name>
    <dbReference type="NCBI Taxonomy" id="2682097"/>
    <lineage>
        <taxon>Bacteria</taxon>
        <taxon>Pseudomonadati</taxon>
        <taxon>Pseudomonadota</taxon>
        <taxon>Gammaproteobacteria</taxon>
        <taxon>Lysobacterales</taxon>
        <taxon>Lysobacteraceae</taxon>
        <taxon>Noviluteimonas</taxon>
    </lineage>
</organism>
<evidence type="ECO:0000259" key="1">
    <source>
        <dbReference type="PROSITE" id="PS51819"/>
    </source>
</evidence>
<dbReference type="SUPFAM" id="SSF54593">
    <property type="entry name" value="Glyoxalase/Bleomycin resistance protein/Dihydroxybiphenyl dioxygenase"/>
    <property type="match status" value="1"/>
</dbReference>
<dbReference type="Pfam" id="PF00903">
    <property type="entry name" value="Glyoxalase"/>
    <property type="match status" value="1"/>
</dbReference>
<sequence length="120" mass="13597">MATLTPMLQVPDIRATIAWYVSVGFTLIESAEEEGELIWALLGYGEGRVMFNCGGHASDAPRRDADLYLQVEDVDALFNALPRSVVVFESPHDTFYGMREFILRDNNGFWLTFGEPVRRH</sequence>
<name>A0A7C9LIS1_9GAMM</name>
<protein>
    <recommendedName>
        <fullName evidence="1">VOC domain-containing protein</fullName>
    </recommendedName>
</protein>
<dbReference type="RefSeq" id="WP_156642639.1">
    <property type="nucleotide sequence ID" value="NZ_WOXT01000004.1"/>
</dbReference>
<keyword evidence="3" id="KW-1185">Reference proteome</keyword>
<reference evidence="2 3" key="1">
    <citation type="submission" date="2019-12" db="EMBL/GenBank/DDBJ databases">
        <authorList>
            <person name="Xu J."/>
        </authorList>
    </citation>
    <scope>NUCLEOTIDE SEQUENCE [LARGE SCALE GENOMIC DNA]</scope>
    <source>
        <strain evidence="2 3">HX-5-24</strain>
    </source>
</reference>
<dbReference type="InterPro" id="IPR004360">
    <property type="entry name" value="Glyas_Fos-R_dOase_dom"/>
</dbReference>
<accession>A0A7C9LIS1</accession>
<dbReference type="Gene3D" id="3.10.180.10">
    <property type="entry name" value="2,3-Dihydroxybiphenyl 1,2-Dioxygenase, domain 1"/>
    <property type="match status" value="1"/>
</dbReference>
<proteinExistence type="predicted"/>
<evidence type="ECO:0000313" key="3">
    <source>
        <dbReference type="Proteomes" id="UP000479692"/>
    </source>
</evidence>
<dbReference type="PROSITE" id="PS51819">
    <property type="entry name" value="VOC"/>
    <property type="match status" value="1"/>
</dbReference>
<feature type="domain" description="VOC" evidence="1">
    <location>
        <begin position="1"/>
        <end position="116"/>
    </location>
</feature>
<gene>
    <name evidence="2" type="ORF">GN331_12780</name>
</gene>
<dbReference type="AlphaFoldDB" id="A0A7C9LIS1"/>
<dbReference type="InterPro" id="IPR029068">
    <property type="entry name" value="Glyas_Bleomycin-R_OHBP_Dase"/>
</dbReference>